<dbReference type="Proteomes" id="UP000235363">
    <property type="component" value="Unassembled WGS sequence"/>
</dbReference>
<dbReference type="SMART" id="SM01208">
    <property type="entry name" value="G5"/>
    <property type="match status" value="1"/>
</dbReference>
<dbReference type="InterPro" id="IPR010618">
    <property type="entry name" value="RPF"/>
</dbReference>
<evidence type="ECO:0000256" key="4">
    <source>
        <dbReference type="SAM" id="MobiDB-lite"/>
    </source>
</evidence>
<organism evidence="6 7">
    <name type="scientific">Corynebacterium xerosis</name>
    <dbReference type="NCBI Taxonomy" id="1725"/>
    <lineage>
        <taxon>Bacteria</taxon>
        <taxon>Bacillati</taxon>
        <taxon>Actinomycetota</taxon>
        <taxon>Actinomycetes</taxon>
        <taxon>Mycobacteriales</taxon>
        <taxon>Corynebacteriaceae</taxon>
        <taxon>Corynebacterium</taxon>
    </lineage>
</organism>
<evidence type="ECO:0000313" key="7">
    <source>
        <dbReference type="Proteomes" id="UP000235363"/>
    </source>
</evidence>
<dbReference type="AlphaFoldDB" id="A0A2N6T1Z4"/>
<dbReference type="Gene3D" id="1.10.530.10">
    <property type="match status" value="1"/>
</dbReference>
<evidence type="ECO:0000259" key="5">
    <source>
        <dbReference type="PROSITE" id="PS51109"/>
    </source>
</evidence>
<dbReference type="InterPro" id="IPR023346">
    <property type="entry name" value="Lysozyme-like_dom_sf"/>
</dbReference>
<dbReference type="InterPro" id="IPR011098">
    <property type="entry name" value="G5_dom"/>
</dbReference>
<proteinExistence type="inferred from homology"/>
<dbReference type="RefSeq" id="WP_102211704.1">
    <property type="nucleotide sequence ID" value="NZ_PNHF01000001.1"/>
</dbReference>
<dbReference type="EMBL" id="PNHF01000001">
    <property type="protein sequence ID" value="PMC63339.1"/>
    <property type="molecule type" value="Genomic_DNA"/>
</dbReference>
<dbReference type="Pfam" id="PF06737">
    <property type="entry name" value="Transglycosylas"/>
    <property type="match status" value="1"/>
</dbReference>
<feature type="domain" description="G5" evidence="5">
    <location>
        <begin position="207"/>
        <end position="287"/>
    </location>
</feature>
<protein>
    <submittedName>
        <fullName evidence="6">Resuscitation-promoting factor</fullName>
    </submittedName>
</protein>
<dbReference type="InterPro" id="IPR007137">
    <property type="entry name" value="DUF348"/>
</dbReference>
<dbReference type="Pfam" id="PF07501">
    <property type="entry name" value="G5"/>
    <property type="match status" value="1"/>
</dbReference>
<name>A0A2N6T1Z4_9CORY</name>
<keyword evidence="2" id="KW-0732">Signal</keyword>
<evidence type="ECO:0000313" key="6">
    <source>
        <dbReference type="EMBL" id="PMC63339.1"/>
    </source>
</evidence>
<dbReference type="PROSITE" id="PS51109">
    <property type="entry name" value="G5"/>
    <property type="match status" value="1"/>
</dbReference>
<evidence type="ECO:0000256" key="1">
    <source>
        <dbReference type="ARBA" id="ARBA00010830"/>
    </source>
</evidence>
<dbReference type="CDD" id="cd13925">
    <property type="entry name" value="RPF"/>
    <property type="match status" value="1"/>
</dbReference>
<evidence type="ECO:0000256" key="2">
    <source>
        <dbReference type="ARBA" id="ARBA00022729"/>
    </source>
</evidence>
<gene>
    <name evidence="6" type="ORF">CJ204_00455</name>
</gene>
<dbReference type="SUPFAM" id="SSF53955">
    <property type="entry name" value="Lysozyme-like"/>
    <property type="match status" value="1"/>
</dbReference>
<dbReference type="Pfam" id="PF03990">
    <property type="entry name" value="DUF348"/>
    <property type="match status" value="3"/>
</dbReference>
<sequence>MSKHVKPNVNRLNNKATTTKRVATGGLLVALVAGGGTAAAAQKSVTVDVDGEIQQVSTIFGDDARILDKAGVEVGDGDQVIRQGEISDGGKLVYRSAKPVSLTIDGVTTETTTTALTVDELVKSLPQLKAADTVKSPSQRIPAEGIELDIVTAKDIVLDDSGREGRLQMAVATVADVLEQRGIELGEGEFVTPAPETAVTEGMRIDVSRFIEKVLTEDVEIASPEEIIEDPEMFDDERVVETQGTPGMKLVQLKVLSRDGQELSREVLKEEEKVAPTVTTVRQGTKPRPGAVPTVTTVRQGTKPRPGAVPAVANGSVWDALAQCESGGDWHIDTGNGYSGGLQFHPQTWTAHGGGQYAPTAGQASREQQIAVAEKVQASQGWGAWPACSASLGLL</sequence>
<evidence type="ECO:0000256" key="3">
    <source>
        <dbReference type="ARBA" id="ARBA00022801"/>
    </source>
</evidence>
<accession>A0A2N6T1Z4</accession>
<comment type="similarity">
    <text evidence="1">Belongs to the transglycosylase family. Rpf subfamily.</text>
</comment>
<reference evidence="6 7" key="1">
    <citation type="submission" date="2017-09" db="EMBL/GenBank/DDBJ databases">
        <title>Bacterial strain isolated from the female urinary microbiota.</title>
        <authorList>
            <person name="Thomas-White K."/>
            <person name="Kumar N."/>
            <person name="Forster S."/>
            <person name="Putonti C."/>
            <person name="Lawley T."/>
            <person name="Wolfe A.J."/>
        </authorList>
    </citation>
    <scope>NUCLEOTIDE SEQUENCE [LARGE SCALE GENOMIC DNA]</scope>
    <source>
        <strain evidence="6 7">UMB0908</strain>
    </source>
</reference>
<dbReference type="GO" id="GO:0016787">
    <property type="term" value="F:hydrolase activity"/>
    <property type="evidence" value="ECO:0007669"/>
    <property type="project" value="UniProtKB-KW"/>
</dbReference>
<feature type="region of interest" description="Disordered" evidence="4">
    <location>
        <begin position="277"/>
        <end position="307"/>
    </location>
</feature>
<dbReference type="Gene3D" id="2.20.230.10">
    <property type="entry name" value="Resuscitation-promoting factor rpfb"/>
    <property type="match status" value="1"/>
</dbReference>
<keyword evidence="3" id="KW-0378">Hydrolase</keyword>
<comment type="caution">
    <text evidence="6">The sequence shown here is derived from an EMBL/GenBank/DDBJ whole genome shotgun (WGS) entry which is preliminary data.</text>
</comment>